<comment type="subcellular location">
    <subcellularLocation>
        <location evidence="1">Secreted</location>
    </subcellularLocation>
</comment>
<gene>
    <name evidence="5" type="ORF">NKR23_g9586</name>
</gene>
<evidence type="ECO:0000313" key="5">
    <source>
        <dbReference type="EMBL" id="KAJ9136687.1"/>
    </source>
</evidence>
<dbReference type="InterPro" id="IPR055372">
    <property type="entry name" value="CBM96"/>
</dbReference>
<evidence type="ECO:0000259" key="4">
    <source>
        <dbReference type="Pfam" id="PF24517"/>
    </source>
</evidence>
<evidence type="ECO:0000256" key="3">
    <source>
        <dbReference type="ARBA" id="ARBA00022729"/>
    </source>
</evidence>
<organism evidence="5 6">
    <name type="scientific">Pleurostoma richardsiae</name>
    <dbReference type="NCBI Taxonomy" id="41990"/>
    <lineage>
        <taxon>Eukaryota</taxon>
        <taxon>Fungi</taxon>
        <taxon>Dikarya</taxon>
        <taxon>Ascomycota</taxon>
        <taxon>Pezizomycotina</taxon>
        <taxon>Sordariomycetes</taxon>
        <taxon>Sordariomycetidae</taxon>
        <taxon>Calosphaeriales</taxon>
        <taxon>Pleurostomataceae</taxon>
        <taxon>Pleurostoma</taxon>
    </lineage>
</organism>
<evidence type="ECO:0000313" key="6">
    <source>
        <dbReference type="Proteomes" id="UP001174694"/>
    </source>
</evidence>
<evidence type="ECO:0000256" key="2">
    <source>
        <dbReference type="ARBA" id="ARBA00022525"/>
    </source>
</evidence>
<reference evidence="5" key="1">
    <citation type="submission" date="2022-07" db="EMBL/GenBank/DDBJ databases">
        <title>Fungi with potential for degradation of polypropylene.</title>
        <authorList>
            <person name="Gostincar C."/>
        </authorList>
    </citation>
    <scope>NUCLEOTIDE SEQUENCE</scope>
    <source>
        <strain evidence="5">EXF-13308</strain>
    </source>
</reference>
<sequence>MLPHVNGAYIDPNLTPSTPTKTPISYVDTTLSDYDRLVLHVNGEPFFYNGIQLRADKLRDGWGLSESEIKVMYQKAADDGFTVVNTQLLWKEIQPDSSFNATESTYIRGGDYASKNYENSITDLVQYSNSDKTLAYFKFDFSNYSDNVTAAKLRFYISGNISATSFSANLYGITNNSWSASSLTWTDAPNHNDNGTISGTQDEDYFLVSSSPSWDPILKSGYYDFDATDFIKNYCPDQIASFILEAEASEVEVGASISGAKATRPPQLVISDENRFDWTYVDTLIGWAEDAGVKLEFVWFGSDSTGVTMDHRVPYFPFRNNKNEKVDDDGTHTPLFSKNTALSSGIYWYFLDKNDLTTRQQEKAAIKATMNHVASYNKANGNKTTVIGVDVANEPGVFKYHGSAFTAWHNPETWSTYSNFSSLQAFVDRTMWEFCLNLANAVKESDYPVWTRSNDYRTVDAAHTSYNEAQRETVGTSLDFVGQDPYSDDFSVAFDFGHTVSWNGKDYSVGKNLPMIMENSGKFTDGHGVMLASLAGGAYYNVYDFMGTDNLGLYVPKDEDAGDYTPVSRGAYVDDIINANKMLLKISEDIATKLPVGAGGKDLEFLNTFWDSTSATSSSSFGNATVTYTPSNVTYVGVVDTRSANEVALLSTGSATYKLSGIDASSIVSLQAGSYNGSNWVMERNVSYNTSSSAVSFAIGAADCIRLIID</sequence>
<dbReference type="InterPro" id="IPR017853">
    <property type="entry name" value="GH"/>
</dbReference>
<proteinExistence type="predicted"/>
<dbReference type="AlphaFoldDB" id="A0AA38RPR3"/>
<comment type="caution">
    <text evidence="5">The sequence shown here is derived from an EMBL/GenBank/DDBJ whole genome shotgun (WGS) entry which is preliminary data.</text>
</comment>
<name>A0AA38RPR3_9PEZI</name>
<keyword evidence="6" id="KW-1185">Reference proteome</keyword>
<dbReference type="Pfam" id="PF24517">
    <property type="entry name" value="CBM96"/>
    <property type="match status" value="1"/>
</dbReference>
<dbReference type="EMBL" id="JANBVO010000038">
    <property type="protein sequence ID" value="KAJ9136687.1"/>
    <property type="molecule type" value="Genomic_DNA"/>
</dbReference>
<dbReference type="Gene3D" id="3.20.20.80">
    <property type="entry name" value="Glycosidases"/>
    <property type="match status" value="1"/>
</dbReference>
<protein>
    <recommendedName>
        <fullName evidence="4">Carbohydrate-binding module family 96 domain-containing protein</fullName>
    </recommendedName>
</protein>
<dbReference type="Proteomes" id="UP001174694">
    <property type="component" value="Unassembled WGS sequence"/>
</dbReference>
<dbReference type="NCBIfam" id="NF033679">
    <property type="entry name" value="DNRLRE_dom"/>
    <property type="match status" value="1"/>
</dbReference>
<dbReference type="SUPFAM" id="SSF51445">
    <property type="entry name" value="(Trans)glycosidases"/>
    <property type="match status" value="1"/>
</dbReference>
<accession>A0AA38RPR3</accession>
<dbReference type="GO" id="GO:0005576">
    <property type="term" value="C:extracellular region"/>
    <property type="evidence" value="ECO:0007669"/>
    <property type="project" value="UniProtKB-SubCell"/>
</dbReference>
<evidence type="ECO:0000256" key="1">
    <source>
        <dbReference type="ARBA" id="ARBA00004613"/>
    </source>
</evidence>
<keyword evidence="3" id="KW-0732">Signal</keyword>
<keyword evidence="2" id="KW-0964">Secreted</keyword>
<feature type="domain" description="Carbohydrate-binding module family 96" evidence="4">
    <location>
        <begin position="97"/>
        <end position="271"/>
    </location>
</feature>